<dbReference type="InterPro" id="IPR013057">
    <property type="entry name" value="AA_transpt_TM"/>
</dbReference>
<comment type="subcellular location">
    <subcellularLocation>
        <location evidence="1">Membrane</location>
        <topology evidence="1">Multi-pass membrane protein</topology>
    </subcellularLocation>
</comment>
<feature type="domain" description="Amino acid transporter transmembrane" evidence="10">
    <location>
        <begin position="180"/>
        <end position="573"/>
    </location>
</feature>
<comment type="caution">
    <text evidence="11">The sequence shown here is derived from an EMBL/GenBank/DDBJ whole genome shotgun (WGS) entry which is preliminary data.</text>
</comment>
<evidence type="ECO:0000259" key="10">
    <source>
        <dbReference type="Pfam" id="PF01490"/>
    </source>
</evidence>
<dbReference type="PANTHER" id="PTHR22950">
    <property type="entry name" value="AMINO ACID TRANSPORTER"/>
    <property type="match status" value="1"/>
</dbReference>
<reference evidence="11 12" key="1">
    <citation type="submission" date="2018-11" db="EMBL/GenBank/DDBJ databases">
        <title>Genome assembly of Steccherinum ochraceum LE-BIN_3174, the white-rot fungus of the Steccherinaceae family (The Residual Polyporoid clade, Polyporales, Basidiomycota).</title>
        <authorList>
            <person name="Fedorova T.V."/>
            <person name="Glazunova O.A."/>
            <person name="Landesman E.O."/>
            <person name="Moiseenko K.V."/>
            <person name="Psurtseva N.V."/>
            <person name="Savinova O.S."/>
            <person name="Shakhova N.V."/>
            <person name="Tyazhelova T.V."/>
            <person name="Vasina D.V."/>
        </authorList>
    </citation>
    <scope>NUCLEOTIDE SEQUENCE [LARGE SCALE GENOMIC DNA]</scope>
    <source>
        <strain evidence="11 12">LE-BIN_3174</strain>
    </source>
</reference>
<evidence type="ECO:0000256" key="2">
    <source>
        <dbReference type="ARBA" id="ARBA00008066"/>
    </source>
</evidence>
<dbReference type="Proteomes" id="UP000292702">
    <property type="component" value="Unassembled WGS sequence"/>
</dbReference>
<feature type="transmembrane region" description="Helical" evidence="9">
    <location>
        <begin position="306"/>
        <end position="328"/>
    </location>
</feature>
<evidence type="ECO:0000256" key="6">
    <source>
        <dbReference type="ARBA" id="ARBA00022989"/>
    </source>
</evidence>
<name>A0A4R0S3F9_9APHY</name>
<dbReference type="Pfam" id="PF01490">
    <property type="entry name" value="Aa_trans"/>
    <property type="match status" value="1"/>
</dbReference>
<sequence length="591" mass="64430">MLGRSIRRTGPDDHDGAAQPLLNDSQEDLSLPHSGHDRVLFTVDDDDDDVPESSALEAQDQPSASPKTPGHVRFQEEVQIIAPSLRSTTTSREAEFDLDPDDLDDAALEQLEAEQRTPRTPRSGRHGDQTMPLLVGLQDIATARRSLDGSLRLEHRGSDGDTYTEDVDLEDLAVKQSAGGGMLDSVANMANSILGAGIIGKSLPFFQRLPYAVRQAGFVSGIILLVVLCCVTDWTIRLIVVNAKLSGRSSYIDIMDHCFGRSGRAAVSFFQFAFAFGGMCAFGIIIGDTIPHVIRSIFPHLYEVPVLFLFTKRQFIIALCTICVSYPLSLYRDIHKLSRASGLALIGMVIIVTSVLIEGQQVTSDLKGDPNQRFTVVGSGFFQAIGVISFAFVCHHNSLLIYGSLRTPTLDRFAKVTHISTAISLVACCTLAISAFLVFTDKTQGNILNNFAPDDTLINVARFCFGLNMFTTLPLELFVIEQFFFPHEAFSMNRHVFFTSVILCASMLLALITCDLGVMLEITGGASATALAFIFPAACYLKLSDPAVRWYSRAKLPAVICATFGVVVMSISMFLALGKVWTPEGDAKMCV</sequence>
<evidence type="ECO:0000256" key="4">
    <source>
        <dbReference type="ARBA" id="ARBA00022692"/>
    </source>
</evidence>
<feature type="transmembrane region" description="Helical" evidence="9">
    <location>
        <begin position="377"/>
        <end position="395"/>
    </location>
</feature>
<evidence type="ECO:0000256" key="9">
    <source>
        <dbReference type="SAM" id="Phobius"/>
    </source>
</evidence>
<accession>A0A4R0S3F9</accession>
<feature type="transmembrane region" description="Helical" evidence="9">
    <location>
        <begin position="496"/>
        <end position="520"/>
    </location>
</feature>
<evidence type="ECO:0000256" key="3">
    <source>
        <dbReference type="ARBA" id="ARBA00022448"/>
    </source>
</evidence>
<protein>
    <recommendedName>
        <fullName evidence="10">Amino acid transporter transmembrane domain-containing protein</fullName>
    </recommendedName>
</protein>
<evidence type="ECO:0000256" key="8">
    <source>
        <dbReference type="SAM" id="MobiDB-lite"/>
    </source>
</evidence>
<evidence type="ECO:0000313" key="12">
    <source>
        <dbReference type="Proteomes" id="UP000292702"/>
    </source>
</evidence>
<keyword evidence="6 9" id="KW-1133">Transmembrane helix</keyword>
<keyword evidence="4 9" id="KW-0812">Transmembrane</keyword>
<feature type="region of interest" description="Disordered" evidence="8">
    <location>
        <begin position="1"/>
        <end position="101"/>
    </location>
</feature>
<feature type="transmembrane region" description="Helical" evidence="9">
    <location>
        <begin position="526"/>
        <end position="544"/>
    </location>
</feature>
<feature type="transmembrane region" description="Helical" evidence="9">
    <location>
        <begin position="218"/>
        <end position="240"/>
    </location>
</feature>
<dbReference type="PANTHER" id="PTHR22950:SF458">
    <property type="entry name" value="SODIUM-COUPLED NEUTRAL AMINO ACID TRANSPORTER 11-RELATED"/>
    <property type="match status" value="1"/>
</dbReference>
<keyword evidence="12" id="KW-1185">Reference proteome</keyword>
<evidence type="ECO:0000256" key="1">
    <source>
        <dbReference type="ARBA" id="ARBA00004141"/>
    </source>
</evidence>
<organism evidence="11 12">
    <name type="scientific">Steccherinum ochraceum</name>
    <dbReference type="NCBI Taxonomy" id="92696"/>
    <lineage>
        <taxon>Eukaryota</taxon>
        <taxon>Fungi</taxon>
        <taxon>Dikarya</taxon>
        <taxon>Basidiomycota</taxon>
        <taxon>Agaricomycotina</taxon>
        <taxon>Agaricomycetes</taxon>
        <taxon>Polyporales</taxon>
        <taxon>Steccherinaceae</taxon>
        <taxon>Steccherinum</taxon>
    </lineage>
</organism>
<dbReference type="STRING" id="92696.A0A4R0S3F9"/>
<comment type="similarity">
    <text evidence="2">Belongs to the amino acid/polyamine transporter 2 family.</text>
</comment>
<dbReference type="GO" id="GO:0016020">
    <property type="term" value="C:membrane"/>
    <property type="evidence" value="ECO:0007669"/>
    <property type="project" value="UniProtKB-SubCell"/>
</dbReference>
<evidence type="ECO:0000256" key="5">
    <source>
        <dbReference type="ARBA" id="ARBA00022970"/>
    </source>
</evidence>
<proteinExistence type="inferred from homology"/>
<dbReference type="AlphaFoldDB" id="A0A4R0S3F9"/>
<feature type="transmembrane region" description="Helical" evidence="9">
    <location>
        <begin position="265"/>
        <end position="286"/>
    </location>
</feature>
<evidence type="ECO:0000313" key="11">
    <source>
        <dbReference type="EMBL" id="TCD71234.1"/>
    </source>
</evidence>
<keyword evidence="7 9" id="KW-0472">Membrane</keyword>
<keyword evidence="3" id="KW-0813">Transport</keyword>
<feature type="transmembrane region" description="Helical" evidence="9">
    <location>
        <begin position="556"/>
        <end position="577"/>
    </location>
</feature>
<keyword evidence="5" id="KW-0029">Amino-acid transport</keyword>
<dbReference type="GO" id="GO:0005783">
    <property type="term" value="C:endoplasmic reticulum"/>
    <property type="evidence" value="ECO:0007669"/>
    <property type="project" value="TreeGrafter"/>
</dbReference>
<dbReference type="EMBL" id="RWJN01000008">
    <property type="protein sequence ID" value="TCD71234.1"/>
    <property type="molecule type" value="Genomic_DNA"/>
</dbReference>
<gene>
    <name evidence="11" type="ORF">EIP91_011712</name>
</gene>
<feature type="transmembrane region" description="Helical" evidence="9">
    <location>
        <begin position="460"/>
        <end position="484"/>
    </location>
</feature>
<dbReference type="OrthoDB" id="28208at2759"/>
<dbReference type="GO" id="GO:0015179">
    <property type="term" value="F:L-amino acid transmembrane transporter activity"/>
    <property type="evidence" value="ECO:0007669"/>
    <property type="project" value="TreeGrafter"/>
</dbReference>
<feature type="transmembrane region" description="Helical" evidence="9">
    <location>
        <begin position="416"/>
        <end position="440"/>
    </location>
</feature>
<feature type="transmembrane region" description="Helical" evidence="9">
    <location>
        <begin position="340"/>
        <end position="357"/>
    </location>
</feature>
<evidence type="ECO:0000256" key="7">
    <source>
        <dbReference type="ARBA" id="ARBA00023136"/>
    </source>
</evidence>